<reference evidence="1" key="1">
    <citation type="journal article" date="2014" name="Int. J. Syst. Evol. Microbiol.">
        <title>Complete genome sequence of Corynebacterium casei LMG S-19264T (=DSM 44701T), isolated from a smear-ripened cheese.</title>
        <authorList>
            <consortium name="US DOE Joint Genome Institute (JGI-PGF)"/>
            <person name="Walter F."/>
            <person name="Albersmeier A."/>
            <person name="Kalinowski J."/>
            <person name="Ruckert C."/>
        </authorList>
    </citation>
    <scope>NUCLEOTIDE SEQUENCE</scope>
    <source>
        <strain evidence="1">VKM Ac-1321</strain>
    </source>
</reference>
<dbReference type="Gene3D" id="1.25.10.10">
    <property type="entry name" value="Leucine-rich Repeat Variant"/>
    <property type="match status" value="1"/>
</dbReference>
<dbReference type="Proteomes" id="UP001143480">
    <property type="component" value="Unassembled WGS sequence"/>
</dbReference>
<dbReference type="EMBL" id="BSFP01000047">
    <property type="protein sequence ID" value="GLL04591.1"/>
    <property type="molecule type" value="Genomic_DNA"/>
</dbReference>
<dbReference type="AlphaFoldDB" id="A0A9W6KM72"/>
<name>A0A9W6KM72_9ACTN</name>
<protein>
    <recommendedName>
        <fullName evidence="3">HEAT repeat protein</fullName>
    </recommendedName>
</protein>
<organism evidence="1 2">
    <name type="scientific">Dactylosporangium matsuzakiense</name>
    <dbReference type="NCBI Taxonomy" id="53360"/>
    <lineage>
        <taxon>Bacteria</taxon>
        <taxon>Bacillati</taxon>
        <taxon>Actinomycetota</taxon>
        <taxon>Actinomycetes</taxon>
        <taxon>Micromonosporales</taxon>
        <taxon>Micromonosporaceae</taxon>
        <taxon>Dactylosporangium</taxon>
    </lineage>
</organism>
<keyword evidence="2" id="KW-1185">Reference proteome</keyword>
<dbReference type="InterPro" id="IPR016024">
    <property type="entry name" value="ARM-type_fold"/>
</dbReference>
<dbReference type="InterPro" id="IPR011989">
    <property type="entry name" value="ARM-like"/>
</dbReference>
<evidence type="ECO:0000313" key="1">
    <source>
        <dbReference type="EMBL" id="GLL04591.1"/>
    </source>
</evidence>
<comment type="caution">
    <text evidence="1">The sequence shown here is derived from an EMBL/GenBank/DDBJ whole genome shotgun (WGS) entry which is preliminary data.</text>
</comment>
<proteinExistence type="predicted"/>
<dbReference type="SUPFAM" id="SSF48371">
    <property type="entry name" value="ARM repeat"/>
    <property type="match status" value="1"/>
</dbReference>
<gene>
    <name evidence="1" type="ORF">GCM10017581_063380</name>
</gene>
<evidence type="ECO:0008006" key="3">
    <source>
        <dbReference type="Google" id="ProtNLM"/>
    </source>
</evidence>
<evidence type="ECO:0000313" key="2">
    <source>
        <dbReference type="Proteomes" id="UP001143480"/>
    </source>
</evidence>
<reference evidence="1" key="2">
    <citation type="submission" date="2023-01" db="EMBL/GenBank/DDBJ databases">
        <authorList>
            <person name="Sun Q."/>
            <person name="Evtushenko L."/>
        </authorList>
    </citation>
    <scope>NUCLEOTIDE SEQUENCE</scope>
    <source>
        <strain evidence="1">VKM Ac-1321</strain>
    </source>
</reference>
<accession>A0A9W6KM72</accession>
<sequence>MVRHEDLLAETDWSAVGHACGTAPGVPQTPDILAALLSQDVAAQVRALDDLYGLVHHQDTVYSATPPAVDFVVAVLGDPRTLTPVPADPRRGAKLVPLRAELLGWLTSVMEAAAEHDQWPPAGGPAEIAACRAARPRVYHAARLWCTSLDPEVVFAALGLVACLLDAPELGGHRHETAVWLRESALASPDRGVRVMAVLILASWGYDTTPVLQHDPDPVVRASAALSAANARMPTGTRAILQVLSAPADAAWCQQVFPHFGRLFPFRFLPAAIDRATLDELVAALTPLLADAPAGTYAGDWGARLRAKAFPDGFPPARPLDPAQRALLQLIADRCFGPAAPPVRVDTDPRRALRDLMPDGAPVDGGPACDPPF</sequence>